<dbReference type="GO" id="GO:0005524">
    <property type="term" value="F:ATP binding"/>
    <property type="evidence" value="ECO:0007669"/>
    <property type="project" value="UniProtKB-KW"/>
</dbReference>
<accession>A0A8D8U8B3</accession>
<dbReference type="AlphaFoldDB" id="A0A8D8U8B3"/>
<dbReference type="EMBL" id="HBUF01340497">
    <property type="protein sequence ID" value="CAG6702422.1"/>
    <property type="molecule type" value="Transcribed_RNA"/>
</dbReference>
<reference evidence="7" key="1">
    <citation type="submission" date="2021-05" db="EMBL/GenBank/DDBJ databases">
        <authorList>
            <person name="Alioto T."/>
            <person name="Alioto T."/>
            <person name="Gomez Garrido J."/>
        </authorList>
    </citation>
    <scope>NUCLEOTIDE SEQUENCE</scope>
</reference>
<dbReference type="SUPFAM" id="SSF52540">
    <property type="entry name" value="P-loop containing nucleoside triphosphate hydrolases"/>
    <property type="match status" value="1"/>
</dbReference>
<proteinExistence type="inferred from homology"/>
<feature type="domain" description="AAA+ ATPase" evidence="6">
    <location>
        <begin position="175"/>
        <end position="327"/>
    </location>
</feature>
<sequence length="432" mass="48625">MKTMKMQPVLNVEVMKHLTSKCKTEDLRTHVLSYLKANANDLFIGQSILEFPNNVTLHDNVRQIDVCELADGDLAELRNVSNNKCKLESLDQFKVHIHIYMLDPSGLQPEDIDNGSGEPSEITCSSNRCALPSEEFHGLWDSLVFDDNIKQMLLQYAETSMKFSYSKVNSNIISWNRVILLHGPPGTGKTSLCKAVAQKLSIRLRNKYKVAEFIEINSHSLFSKYFSESGKLVQKMFSKIREAVEYEDALVCLLIDEIESLTRAREAVLSGTEPSDGVRVVNAVLTQIDQLKRYPNVLIFTTSNLTGAIDLAFVDRADIKHYIGYPSQTAIFKIFSSCLDELKKSGLVVSDMSCDEQNERLMQACKSCAGVSGRTLRKIPFLTFVKYIPNNAVTIDVFVSALEKTVKDVLVEQKNLITKRTTNGHTEEMMDQ</sequence>
<comment type="similarity">
    <text evidence="1">Belongs to the AAA ATPase family. PCH2 subfamily.</text>
</comment>
<name>A0A8D8U8B3_9HEMI</name>
<dbReference type="Gene3D" id="3.40.50.300">
    <property type="entry name" value="P-loop containing nucleotide triphosphate hydrolases"/>
    <property type="match status" value="1"/>
</dbReference>
<dbReference type="EMBL" id="HBUF01072482">
    <property type="protein sequence ID" value="CAG6630073.1"/>
    <property type="molecule type" value="Transcribed_RNA"/>
</dbReference>
<dbReference type="InterPro" id="IPR044539">
    <property type="entry name" value="Pch2-like"/>
</dbReference>
<dbReference type="InterPro" id="IPR003959">
    <property type="entry name" value="ATPase_AAA_core"/>
</dbReference>
<protein>
    <submittedName>
        <fullName evidence="7">Pachytene checkpoint protein 2 homolog</fullName>
    </submittedName>
</protein>
<keyword evidence="2 5" id="KW-0547">Nucleotide-binding</keyword>
<dbReference type="PRINTS" id="PR00300">
    <property type="entry name" value="CLPPROTEASEA"/>
</dbReference>
<dbReference type="InterPro" id="IPR003593">
    <property type="entry name" value="AAA+_ATPase"/>
</dbReference>
<evidence type="ECO:0000259" key="6">
    <source>
        <dbReference type="SMART" id="SM00382"/>
    </source>
</evidence>
<dbReference type="PROSITE" id="PS00674">
    <property type="entry name" value="AAA"/>
    <property type="match status" value="1"/>
</dbReference>
<dbReference type="Pfam" id="PF00004">
    <property type="entry name" value="AAA"/>
    <property type="match status" value="1"/>
</dbReference>
<keyword evidence="4" id="KW-0469">Meiosis</keyword>
<organism evidence="7">
    <name type="scientific">Cacopsylla melanoneura</name>
    <dbReference type="NCBI Taxonomy" id="428564"/>
    <lineage>
        <taxon>Eukaryota</taxon>
        <taxon>Metazoa</taxon>
        <taxon>Ecdysozoa</taxon>
        <taxon>Arthropoda</taxon>
        <taxon>Hexapoda</taxon>
        <taxon>Insecta</taxon>
        <taxon>Pterygota</taxon>
        <taxon>Neoptera</taxon>
        <taxon>Paraneoptera</taxon>
        <taxon>Hemiptera</taxon>
        <taxon>Sternorrhyncha</taxon>
        <taxon>Psylloidea</taxon>
        <taxon>Psyllidae</taxon>
        <taxon>Psyllinae</taxon>
        <taxon>Cacopsylla</taxon>
    </lineage>
</organism>
<keyword evidence="3 5" id="KW-0067">ATP-binding</keyword>
<dbReference type="GO" id="GO:0005694">
    <property type="term" value="C:chromosome"/>
    <property type="evidence" value="ECO:0007669"/>
    <property type="project" value="TreeGrafter"/>
</dbReference>
<dbReference type="GO" id="GO:0007131">
    <property type="term" value="P:reciprocal meiotic recombination"/>
    <property type="evidence" value="ECO:0007669"/>
    <property type="project" value="TreeGrafter"/>
</dbReference>
<evidence type="ECO:0000256" key="3">
    <source>
        <dbReference type="ARBA" id="ARBA00022840"/>
    </source>
</evidence>
<dbReference type="Pfam" id="PF23563">
    <property type="entry name" value="TRIP13_N"/>
    <property type="match status" value="1"/>
</dbReference>
<dbReference type="GO" id="GO:0016887">
    <property type="term" value="F:ATP hydrolysis activity"/>
    <property type="evidence" value="ECO:0007669"/>
    <property type="project" value="InterPro"/>
</dbReference>
<dbReference type="GO" id="GO:0005634">
    <property type="term" value="C:nucleus"/>
    <property type="evidence" value="ECO:0007669"/>
    <property type="project" value="TreeGrafter"/>
</dbReference>
<dbReference type="InterPro" id="IPR027417">
    <property type="entry name" value="P-loop_NTPase"/>
</dbReference>
<dbReference type="PANTHER" id="PTHR45991">
    <property type="entry name" value="PACHYTENE CHECKPOINT PROTEIN 2"/>
    <property type="match status" value="1"/>
</dbReference>
<dbReference type="InterPro" id="IPR058249">
    <property type="entry name" value="Pch2_C"/>
</dbReference>
<evidence type="ECO:0000256" key="1">
    <source>
        <dbReference type="ARBA" id="ARBA00007271"/>
    </source>
</evidence>
<dbReference type="Pfam" id="PF23242">
    <property type="entry name" value="AAA_lid_TRIP13_C"/>
    <property type="match status" value="1"/>
</dbReference>
<evidence type="ECO:0000256" key="5">
    <source>
        <dbReference type="RuleBase" id="RU003651"/>
    </source>
</evidence>
<evidence type="ECO:0000313" key="7">
    <source>
        <dbReference type="EMBL" id="CAG6702430.1"/>
    </source>
</evidence>
<dbReference type="CDD" id="cd19508">
    <property type="entry name" value="RecA-like_Pch2-like"/>
    <property type="match status" value="1"/>
</dbReference>
<dbReference type="PANTHER" id="PTHR45991:SF1">
    <property type="entry name" value="PACHYTENE CHECKPOINT PROTEIN 2 HOMOLOG"/>
    <property type="match status" value="1"/>
</dbReference>
<dbReference type="EMBL" id="HBUF01596466">
    <property type="protein sequence ID" value="CAG6774930.1"/>
    <property type="molecule type" value="Transcribed_RNA"/>
</dbReference>
<dbReference type="InterPro" id="IPR001270">
    <property type="entry name" value="ClpA/B"/>
</dbReference>
<dbReference type="EMBL" id="HBUF01596467">
    <property type="protein sequence ID" value="CAG6774932.1"/>
    <property type="molecule type" value="Transcribed_RNA"/>
</dbReference>
<dbReference type="EMBL" id="HBUF01315477">
    <property type="protein sequence ID" value="CAG6693935.1"/>
    <property type="molecule type" value="Transcribed_RNA"/>
</dbReference>
<dbReference type="GO" id="GO:0051598">
    <property type="term" value="P:meiotic recombination checkpoint signaling"/>
    <property type="evidence" value="ECO:0007669"/>
    <property type="project" value="TreeGrafter"/>
</dbReference>
<dbReference type="FunFam" id="3.40.50.300:FF:001494">
    <property type="entry name" value="Pachytene checkpoint component Pch2"/>
    <property type="match status" value="1"/>
</dbReference>
<evidence type="ECO:0000256" key="4">
    <source>
        <dbReference type="ARBA" id="ARBA00023254"/>
    </source>
</evidence>
<dbReference type="InterPro" id="IPR003960">
    <property type="entry name" value="ATPase_AAA_CS"/>
</dbReference>
<dbReference type="EMBL" id="HBUF01340498">
    <property type="protein sequence ID" value="CAG6702426.1"/>
    <property type="molecule type" value="Transcribed_RNA"/>
</dbReference>
<dbReference type="SMART" id="SM00382">
    <property type="entry name" value="AAA"/>
    <property type="match status" value="1"/>
</dbReference>
<dbReference type="EMBL" id="HBUF01340499">
    <property type="protein sequence ID" value="CAG6702430.1"/>
    <property type="molecule type" value="Transcribed_RNA"/>
</dbReference>
<evidence type="ECO:0000256" key="2">
    <source>
        <dbReference type="ARBA" id="ARBA00022741"/>
    </source>
</evidence>
<dbReference type="EMBL" id="HBUF01340501">
    <property type="protein sequence ID" value="CAG6702438.1"/>
    <property type="molecule type" value="Transcribed_RNA"/>
</dbReference>